<dbReference type="AlphaFoldDB" id="A0A1F5JX83"/>
<sequence>MSEGGANTEGGNTGFSRLKSFISSKLGRNQESSTLENQKPEEPVQKEPKIEIDPTLPKTQELVHEDITTELEEETSEAEQLLKDQVFQEQESQPISETESLPTPEPEPKKLVRANKIFFHTTPTDNVASIRNRGLYGHATHDDLGRNMTYSLTFDKEYNHKDVRRPSVAAGPIADFSLTIWKQSEDIKQTRDRSTGELNKFGGEYSPSGVTNELDVPEEYEISGGSWGRPIPSSERPSARRVNPTSFLASVGISEKMAEELTAIKLEYINNMSDAQILETRLRELLEDSRENVILGENYTVQDLTHDLVSRIEQEVALNHSKRVADDAMGRLKALDDPNIDTNAQGLLVQQDLYDIRRKRMAANDPVTYRYLNAREQAIVRTLNGRGLARFTDDPEKAERLYLGHSSINVYELWGSTDGAVLANKVAKRMGLSY</sequence>
<accession>A0A1F5JX83</accession>
<dbReference type="EMBL" id="MFCV01000012">
    <property type="protein sequence ID" value="OGE33228.1"/>
    <property type="molecule type" value="Genomic_DNA"/>
</dbReference>
<dbReference type="Proteomes" id="UP000176902">
    <property type="component" value="Unassembled WGS sequence"/>
</dbReference>
<feature type="compositionally biased region" description="Acidic residues" evidence="1">
    <location>
        <begin position="68"/>
        <end position="77"/>
    </location>
</feature>
<proteinExistence type="predicted"/>
<evidence type="ECO:0000256" key="1">
    <source>
        <dbReference type="SAM" id="MobiDB-lite"/>
    </source>
</evidence>
<feature type="region of interest" description="Disordered" evidence="1">
    <location>
        <begin position="1"/>
        <end position="108"/>
    </location>
</feature>
<feature type="region of interest" description="Disordered" evidence="1">
    <location>
        <begin position="189"/>
        <end position="242"/>
    </location>
</feature>
<feature type="compositionally biased region" description="Polar residues" evidence="1">
    <location>
        <begin position="21"/>
        <end position="37"/>
    </location>
</feature>
<comment type="caution">
    <text evidence="2">The sequence shown here is derived from an EMBL/GenBank/DDBJ whole genome shotgun (WGS) entry which is preliminary data.</text>
</comment>
<evidence type="ECO:0000313" key="2">
    <source>
        <dbReference type="EMBL" id="OGE33228.1"/>
    </source>
</evidence>
<organism evidence="2 3">
    <name type="scientific">Candidatus Daviesbacteria bacterium RIFCSPHIGHO2_02_FULL_36_13</name>
    <dbReference type="NCBI Taxonomy" id="1797768"/>
    <lineage>
        <taxon>Bacteria</taxon>
        <taxon>Candidatus Daviesiibacteriota</taxon>
    </lineage>
</organism>
<evidence type="ECO:0000313" key="3">
    <source>
        <dbReference type="Proteomes" id="UP000176902"/>
    </source>
</evidence>
<gene>
    <name evidence="2" type="ORF">A3C59_01275</name>
</gene>
<feature type="compositionally biased region" description="Basic and acidic residues" evidence="1">
    <location>
        <begin position="38"/>
        <end position="52"/>
    </location>
</feature>
<name>A0A1F5JX83_9BACT</name>
<reference evidence="2 3" key="1">
    <citation type="journal article" date="2016" name="Nat. Commun.">
        <title>Thousands of microbial genomes shed light on interconnected biogeochemical processes in an aquifer system.</title>
        <authorList>
            <person name="Anantharaman K."/>
            <person name="Brown C.T."/>
            <person name="Hug L.A."/>
            <person name="Sharon I."/>
            <person name="Castelle C.J."/>
            <person name="Probst A.J."/>
            <person name="Thomas B.C."/>
            <person name="Singh A."/>
            <person name="Wilkins M.J."/>
            <person name="Karaoz U."/>
            <person name="Brodie E.L."/>
            <person name="Williams K.H."/>
            <person name="Hubbard S.S."/>
            <person name="Banfield J.F."/>
        </authorList>
    </citation>
    <scope>NUCLEOTIDE SEQUENCE [LARGE SCALE GENOMIC DNA]</scope>
</reference>
<protein>
    <submittedName>
        <fullName evidence="2">Uncharacterized protein</fullName>
    </submittedName>
</protein>
<dbReference type="STRING" id="1797768.A3C59_01275"/>